<protein>
    <recommendedName>
        <fullName evidence="5">3-dehydroquinate synthase N-terminal domain-containing protein</fullName>
    </recommendedName>
</protein>
<keyword evidence="9" id="KW-1185">Reference proteome</keyword>
<dbReference type="SUPFAM" id="SSF56796">
    <property type="entry name" value="Dehydroquinate synthase-like"/>
    <property type="match status" value="1"/>
</dbReference>
<reference evidence="7 9" key="2">
    <citation type="submission" date="2013-03" db="EMBL/GenBank/DDBJ databases">
        <title>The Genome Sequence of Enterococcus malodoratus ATCC_43197 (PacBio/Illumina hybrid assembly).</title>
        <authorList>
            <consortium name="The Broad Institute Genomics Platform"/>
            <consortium name="The Broad Institute Genome Sequencing Center for Infectious Disease"/>
            <person name="Earl A."/>
            <person name="Russ C."/>
            <person name="Gilmore M."/>
            <person name="Surin D."/>
            <person name="Walker B."/>
            <person name="Young S."/>
            <person name="Zeng Q."/>
            <person name="Gargeya S."/>
            <person name="Fitzgerald M."/>
            <person name="Haas B."/>
            <person name="Abouelleil A."/>
            <person name="Allen A.W."/>
            <person name="Alvarado L."/>
            <person name="Arachchi H.M."/>
            <person name="Berlin A.M."/>
            <person name="Chapman S.B."/>
            <person name="Gainer-Dewar J."/>
            <person name="Goldberg J."/>
            <person name="Griggs A."/>
            <person name="Gujja S."/>
            <person name="Hansen M."/>
            <person name="Howarth C."/>
            <person name="Imamovic A."/>
            <person name="Ireland A."/>
            <person name="Larimer J."/>
            <person name="McCowan C."/>
            <person name="Murphy C."/>
            <person name="Pearson M."/>
            <person name="Poon T.W."/>
            <person name="Priest M."/>
            <person name="Roberts A."/>
            <person name="Saif S."/>
            <person name="Shea T."/>
            <person name="Sisk P."/>
            <person name="Sykes S."/>
            <person name="Wortman J."/>
            <person name="Nusbaum C."/>
            <person name="Birren B."/>
        </authorList>
    </citation>
    <scope>NUCLEOTIDE SEQUENCE [LARGE SCALE GENOMIC DNA]</scope>
    <source>
        <strain evidence="7 9">ATCC 43197</strain>
    </source>
</reference>
<evidence type="ECO:0000259" key="5">
    <source>
        <dbReference type="Pfam" id="PF01761"/>
    </source>
</evidence>
<dbReference type="InterPro" id="IPR050071">
    <property type="entry name" value="Dehydroquinate_synthase"/>
</dbReference>
<gene>
    <name evidence="7" type="ORF">I585_00497</name>
    <name evidence="6" type="ORF">UAI_00566</name>
</gene>
<dbReference type="GeneID" id="79785230"/>
<feature type="domain" description="3-dehydroquinate synthase N-terminal" evidence="5">
    <location>
        <begin position="64"/>
        <end position="170"/>
    </location>
</feature>
<dbReference type="Proteomes" id="UP000014148">
    <property type="component" value="Unassembled WGS sequence"/>
</dbReference>
<dbReference type="InterPro" id="IPR030960">
    <property type="entry name" value="DHQS/DOIS_N"/>
</dbReference>
<dbReference type="EMBL" id="AJAK01000007">
    <property type="protein sequence ID" value="EOH80528.1"/>
    <property type="molecule type" value="Genomic_DNA"/>
</dbReference>
<comment type="caution">
    <text evidence="6">The sequence shown here is derived from an EMBL/GenBank/DDBJ whole genome shotgun (WGS) entry which is preliminary data.</text>
</comment>
<dbReference type="PANTHER" id="PTHR43622:SF7">
    <property type="entry name" value="3-DEHYDROQUINATE SYNTHASE, CHLOROPLASTIC"/>
    <property type="match status" value="1"/>
</dbReference>
<keyword evidence="4" id="KW-0456">Lyase</keyword>
<dbReference type="EMBL" id="ASWA01000002">
    <property type="protein sequence ID" value="EOT69037.1"/>
    <property type="molecule type" value="Genomic_DNA"/>
</dbReference>
<evidence type="ECO:0000256" key="3">
    <source>
        <dbReference type="ARBA" id="ARBA00023141"/>
    </source>
</evidence>
<dbReference type="RefSeq" id="WP_010739449.1">
    <property type="nucleotide sequence ID" value="NZ_KB946249.1"/>
</dbReference>
<evidence type="ECO:0000256" key="4">
    <source>
        <dbReference type="ARBA" id="ARBA00023239"/>
    </source>
</evidence>
<dbReference type="eggNOG" id="COG0337">
    <property type="taxonomic scope" value="Bacteria"/>
</dbReference>
<dbReference type="PATRIC" id="fig|1158601.3.peg.546"/>
<dbReference type="AlphaFoldDB" id="R2PBJ6"/>
<keyword evidence="2" id="KW-0520">NAD</keyword>
<evidence type="ECO:0000313" key="7">
    <source>
        <dbReference type="EMBL" id="EOT69037.1"/>
    </source>
</evidence>
<dbReference type="Gene3D" id="3.40.50.1970">
    <property type="match status" value="1"/>
</dbReference>
<evidence type="ECO:0000256" key="2">
    <source>
        <dbReference type="ARBA" id="ARBA00023027"/>
    </source>
</evidence>
<name>R2PBJ6_9ENTE</name>
<dbReference type="Proteomes" id="UP000013783">
    <property type="component" value="Unassembled WGS sequence"/>
</dbReference>
<sequence length="246" mass="27280">MNTVPKIMIKPDGLAAIGSYATSLWTKRKVVLISDQNNFNTYGTKILQYLTIFGFDVQTLLLNESLYTTNTASFVYEFLTRQKFSSSDGVIGLGDDALCQLSGYISATYLGGLSLIQIPTTLSAQLTVCTQRKACLINLEAKSLQSVITKTDGIMIDTSLIENLSDDELSECQALLLRLGISQDHECRHELRRMARIVGHQLNQENLFNSLAISNQSASWIKLGDSSNTTKKNHRTALSLKVKKNY</sequence>
<evidence type="ECO:0000256" key="1">
    <source>
        <dbReference type="ARBA" id="ARBA00022605"/>
    </source>
</evidence>
<evidence type="ECO:0000313" key="8">
    <source>
        <dbReference type="Proteomes" id="UP000013783"/>
    </source>
</evidence>
<evidence type="ECO:0000313" key="9">
    <source>
        <dbReference type="Proteomes" id="UP000014148"/>
    </source>
</evidence>
<dbReference type="OrthoDB" id="9806583at2"/>
<reference evidence="6 8" key="1">
    <citation type="submission" date="2013-02" db="EMBL/GenBank/DDBJ databases">
        <title>The Genome Sequence of Enterococcus malodoratus ATCC_43197.</title>
        <authorList>
            <consortium name="The Broad Institute Genome Sequencing Platform"/>
            <consortium name="The Broad Institute Genome Sequencing Center for Infectious Disease"/>
            <person name="Earl A.M."/>
            <person name="Gilmore M.S."/>
            <person name="Lebreton F."/>
            <person name="Walker B."/>
            <person name="Young S.K."/>
            <person name="Zeng Q."/>
            <person name="Gargeya S."/>
            <person name="Fitzgerald M."/>
            <person name="Haas B."/>
            <person name="Abouelleil A."/>
            <person name="Alvarado L."/>
            <person name="Arachchi H.M."/>
            <person name="Berlin A.M."/>
            <person name="Chapman S.B."/>
            <person name="Dewar J."/>
            <person name="Goldberg J."/>
            <person name="Griggs A."/>
            <person name="Gujja S."/>
            <person name="Hansen M."/>
            <person name="Howarth C."/>
            <person name="Imamovic A."/>
            <person name="Larimer J."/>
            <person name="McCowan C."/>
            <person name="Murphy C."/>
            <person name="Neiman D."/>
            <person name="Pearson M."/>
            <person name="Priest M."/>
            <person name="Roberts A."/>
            <person name="Saif S."/>
            <person name="Shea T."/>
            <person name="Sisk P."/>
            <person name="Sykes S."/>
            <person name="Wortman J."/>
            <person name="Nusbaum C."/>
            <person name="Birren B."/>
        </authorList>
    </citation>
    <scope>NUCLEOTIDE SEQUENCE [LARGE SCALE GENOMIC DNA]</scope>
    <source>
        <strain evidence="6 8">ATCC 43197</strain>
    </source>
</reference>
<keyword evidence="1" id="KW-0028">Amino-acid biosynthesis</keyword>
<dbReference type="PANTHER" id="PTHR43622">
    <property type="entry name" value="3-DEHYDROQUINATE SYNTHASE"/>
    <property type="match status" value="1"/>
</dbReference>
<dbReference type="GO" id="GO:0003856">
    <property type="term" value="F:3-dehydroquinate synthase activity"/>
    <property type="evidence" value="ECO:0007669"/>
    <property type="project" value="TreeGrafter"/>
</dbReference>
<evidence type="ECO:0000313" key="6">
    <source>
        <dbReference type="EMBL" id="EOH80528.1"/>
    </source>
</evidence>
<keyword evidence="3" id="KW-0057">Aromatic amino acid biosynthesis</keyword>
<dbReference type="GO" id="GO:0009073">
    <property type="term" value="P:aromatic amino acid family biosynthetic process"/>
    <property type="evidence" value="ECO:0007669"/>
    <property type="project" value="UniProtKB-KW"/>
</dbReference>
<dbReference type="STRING" id="71451.RV07_GL001744"/>
<dbReference type="Pfam" id="PF01761">
    <property type="entry name" value="DHQ_synthase"/>
    <property type="match status" value="1"/>
</dbReference>
<proteinExistence type="predicted"/>
<dbReference type="GO" id="GO:0008652">
    <property type="term" value="P:amino acid biosynthetic process"/>
    <property type="evidence" value="ECO:0007669"/>
    <property type="project" value="UniProtKB-KW"/>
</dbReference>
<accession>R2PBJ6</accession>
<organism evidence="6 8">
    <name type="scientific">Enterococcus malodoratus ATCC 43197</name>
    <dbReference type="NCBI Taxonomy" id="1158601"/>
    <lineage>
        <taxon>Bacteria</taxon>
        <taxon>Bacillati</taxon>
        <taxon>Bacillota</taxon>
        <taxon>Bacilli</taxon>
        <taxon>Lactobacillales</taxon>
        <taxon>Enterococcaceae</taxon>
        <taxon>Enterococcus</taxon>
    </lineage>
</organism>